<accession>A0A2K5ATF6</accession>
<dbReference type="AlphaFoldDB" id="A0A2K5ATF6"/>
<dbReference type="EMBL" id="LT981265">
    <property type="protein sequence ID" value="SPC34938.1"/>
    <property type="molecule type" value="Genomic_DNA"/>
</dbReference>
<dbReference type="KEGG" id="ncv:NCAV_1775"/>
<name>A0A2K5ATF6_9ARCH</name>
<evidence type="ECO:0000313" key="2">
    <source>
        <dbReference type="Proteomes" id="UP000236248"/>
    </source>
</evidence>
<organism evidence="1 2">
    <name type="scientific">Candidatus Nitrosocaldus cavascurensis</name>
    <dbReference type="NCBI Taxonomy" id="2058097"/>
    <lineage>
        <taxon>Archaea</taxon>
        <taxon>Nitrososphaerota</taxon>
        <taxon>Nitrososphaeria</taxon>
        <taxon>Candidatus Nitrosocaldales</taxon>
        <taxon>Candidatus Nitrosocaldaceae</taxon>
        <taxon>Candidatus Nitrosocaldus</taxon>
    </lineage>
</organism>
<keyword evidence="2" id="KW-1185">Reference proteome</keyword>
<gene>
    <name evidence="1" type="ORF">NCAV_1775</name>
</gene>
<reference evidence="2" key="1">
    <citation type="submission" date="2018-01" db="EMBL/GenBank/DDBJ databases">
        <authorList>
            <person name="Kerou L M."/>
        </authorList>
    </citation>
    <scope>NUCLEOTIDE SEQUENCE [LARGE SCALE GENOMIC DNA]</scope>
    <source>
        <strain evidence="2">SCU2</strain>
    </source>
</reference>
<proteinExistence type="predicted"/>
<evidence type="ECO:0000313" key="1">
    <source>
        <dbReference type="EMBL" id="SPC34938.1"/>
    </source>
</evidence>
<sequence length="55" mass="6289">MITFIKALGDESLNRTIVGLKFDAISFIKQLGDETFESNYSRIEIKTLVVGHCYY</sequence>
<dbReference type="Proteomes" id="UP000236248">
    <property type="component" value="Chromosome NCAV"/>
</dbReference>
<protein>
    <submittedName>
        <fullName evidence="1">Uncharacterized protein</fullName>
    </submittedName>
</protein>